<dbReference type="InterPro" id="IPR025296">
    <property type="entry name" value="DUF4158"/>
</dbReference>
<reference evidence="2 3" key="1">
    <citation type="submission" date="2017-05" db="EMBL/GenBank/DDBJ databases">
        <title>Biotechnological potential of actinobacteria isolated from South African environments.</title>
        <authorList>
            <person name="Le Roes-Hill M."/>
            <person name="Prins A."/>
            <person name="Durrell K.A."/>
        </authorList>
    </citation>
    <scope>NUCLEOTIDE SEQUENCE [LARGE SCALE GENOMIC DNA]</scope>
    <source>
        <strain evidence="2">M26</strain>
    </source>
</reference>
<sequence length="215" mass="24488">MIVDLLRSRFVSFEYLSEEQQARYRRFLADPSPGDLERFFYLDAAALAEVAKKRRDHNRLGFAVQWGTVRMLGTFLSDAGDVPHVAVEYVAEQLGVADPSCIKHYRERLPTQHEHAREIRALLGYREFAEAEAELRTFVASRAAQTRDSRRELFDRAVLWLIEGRVLLPGITTLAPLAAGVRAERLVAINDHLVEQTPPEMRRELLATLVVPHGK</sequence>
<comment type="caution">
    <text evidence="2">The sequence shown here is derived from an EMBL/GenBank/DDBJ whole genome shotgun (WGS) entry which is preliminary data.</text>
</comment>
<feature type="domain" description="DUF4158" evidence="1">
    <location>
        <begin position="16"/>
        <end position="179"/>
    </location>
</feature>
<protein>
    <recommendedName>
        <fullName evidence="1">DUF4158 domain-containing protein</fullName>
    </recommendedName>
</protein>
<accession>A0A243R9C5</accession>
<dbReference type="AlphaFoldDB" id="A0A243R9C5"/>
<gene>
    <name evidence="2" type="ORF">CA984_34525</name>
</gene>
<name>A0A243R9C5_9ACTN</name>
<evidence type="ECO:0000313" key="2">
    <source>
        <dbReference type="EMBL" id="OUC91215.1"/>
    </source>
</evidence>
<dbReference type="RefSeq" id="WP_086577635.1">
    <property type="nucleotide sequence ID" value="NZ_NGFP01000229.1"/>
</dbReference>
<dbReference type="Proteomes" id="UP000194761">
    <property type="component" value="Unassembled WGS sequence"/>
</dbReference>
<proteinExistence type="predicted"/>
<dbReference type="EMBL" id="NGFP01000229">
    <property type="protein sequence ID" value="OUC91215.1"/>
    <property type="molecule type" value="Genomic_DNA"/>
</dbReference>
<evidence type="ECO:0000313" key="3">
    <source>
        <dbReference type="Proteomes" id="UP000194761"/>
    </source>
</evidence>
<organism evidence="2 3">
    <name type="scientific">Streptosporangium minutum</name>
    <dbReference type="NCBI Taxonomy" id="569862"/>
    <lineage>
        <taxon>Bacteria</taxon>
        <taxon>Bacillati</taxon>
        <taxon>Actinomycetota</taxon>
        <taxon>Actinomycetes</taxon>
        <taxon>Streptosporangiales</taxon>
        <taxon>Streptosporangiaceae</taxon>
        <taxon>Streptosporangium</taxon>
    </lineage>
</organism>
<dbReference type="Pfam" id="PF13700">
    <property type="entry name" value="DUF4158"/>
    <property type="match status" value="1"/>
</dbReference>
<keyword evidence="3" id="KW-1185">Reference proteome</keyword>
<evidence type="ECO:0000259" key="1">
    <source>
        <dbReference type="Pfam" id="PF13700"/>
    </source>
</evidence>